<dbReference type="GO" id="GO:0003723">
    <property type="term" value="F:RNA binding"/>
    <property type="evidence" value="ECO:0007669"/>
    <property type="project" value="InterPro"/>
</dbReference>
<evidence type="ECO:0000256" key="4">
    <source>
        <dbReference type="ARBA" id="ARBA00022695"/>
    </source>
</evidence>
<protein>
    <recommendedName>
        <fullName evidence="8">RNA-directed RNA polymerase</fullName>
        <ecNumber evidence="8">2.7.7.48</ecNumber>
    </recommendedName>
</protein>
<keyword evidence="2 8" id="KW-0696">RNA-directed RNA polymerase</keyword>
<dbReference type="GO" id="GO:0000166">
    <property type="term" value="F:nucleotide binding"/>
    <property type="evidence" value="ECO:0007669"/>
    <property type="project" value="UniProtKB-KW"/>
</dbReference>
<evidence type="ECO:0000256" key="7">
    <source>
        <dbReference type="ARBA" id="ARBA00048744"/>
    </source>
</evidence>
<dbReference type="InterPro" id="IPR001795">
    <property type="entry name" value="RNA-dir_pol_luteovirus"/>
</dbReference>
<dbReference type="GO" id="GO:0003968">
    <property type="term" value="F:RNA-directed RNA polymerase activity"/>
    <property type="evidence" value="ECO:0007669"/>
    <property type="project" value="UniProtKB-KW"/>
</dbReference>
<evidence type="ECO:0000256" key="1">
    <source>
        <dbReference type="ARBA" id="ARBA00010455"/>
    </source>
</evidence>
<dbReference type="InterPro" id="IPR043502">
    <property type="entry name" value="DNA/RNA_pol_sf"/>
</dbReference>
<keyword evidence="6 8" id="KW-0693">Viral RNA replication</keyword>
<sequence length="829" mass="93526">MFVDVDGSQVLAEVVYNLKYQLTCIYVDGTTELMGKTKGYLACNSRILHGPTLFPYGDNDEATILGSVFKIDLPTARQIISSIQSEEESVYPNADYAMFKGSLIEKVLEKKITMNVSRVSASHLRHVTIHELRRIPRGQLYNAIAPVKTFLDRLITAGLTEVFFVGIVVYLLNLPKPHWRVLTASGLWHLPVVSEAGFFDYIKANITSKLKPLQNLVEMDLAPFFELEVLVNRGSGAVDWKQEKLNRTEVNVCTVPEDMVYKKGLELFSRCRKAGSKPRKRDWKEFWDSRWEWAPTGSYHSQYDSDKRYASAERETRNKLNSLCRMPEYPFDHFSSRKPGTYAWPSTKYEWGKQRGIYGVDITNFIMSAFSMSDCEDVISALFPIGKTATSENVRRTVKETLRNGVPFCFDFEDFNSQHSNSNMCAVLQAYCDVFKQDLTLEQVEALMWVKAAIMNTVVVEDGVNGNCYKCRGTLLSGWRLTTFMNTILNAIYVSAADMNANFVTTHSGDDVLAAARKMSDIRDFLNRSNGFNIRYQYTKCHVGAIAEFLRVDHNRGNGTQYLSRAVSTLVHGATESAIPNDLRSNLEALITRRNEVQDRGGNADLLQKILIGQLRHQAVIFGYEVQELVNIINTHRSLGGINDSKEDYALEHRVRLVRDTYTPAGTSAEAAKYPGAQAYANKLIASGINESYRKHITQRLIDTLNVNHKEVVGRYAIQKINNTQPKVHTPGTIGIIEKHKRGKIDGDDVTGYDSDTLIPGLVNAMASSAEVRLRADLYGMFRKSYHGRKAVLAKTFGIPLLAIGGKDSYLSNRLKYEINQYDAIKLFM</sequence>
<dbReference type="GO" id="GO:0039694">
    <property type="term" value="P:viral RNA genome replication"/>
    <property type="evidence" value="ECO:0007669"/>
    <property type="project" value="InterPro"/>
</dbReference>
<feature type="domain" description="RdRp catalytic" evidence="9">
    <location>
        <begin position="405"/>
        <end position="524"/>
    </location>
</feature>
<keyword evidence="4 8" id="KW-0548">Nucleotidyltransferase</keyword>
<dbReference type="EMBL" id="MN628290">
    <property type="protein sequence ID" value="QIP68078.1"/>
    <property type="molecule type" value="Genomic_RNA"/>
</dbReference>
<dbReference type="InterPro" id="IPR007094">
    <property type="entry name" value="RNA-dir_pol_PSvirus"/>
</dbReference>
<comment type="catalytic activity">
    <reaction evidence="7 8">
        <text>RNA(n) + a ribonucleoside 5'-triphosphate = RNA(n+1) + diphosphate</text>
        <dbReference type="Rhea" id="RHEA:21248"/>
        <dbReference type="Rhea" id="RHEA-COMP:14527"/>
        <dbReference type="Rhea" id="RHEA-COMP:17342"/>
        <dbReference type="ChEBI" id="CHEBI:33019"/>
        <dbReference type="ChEBI" id="CHEBI:61557"/>
        <dbReference type="ChEBI" id="CHEBI:140395"/>
        <dbReference type="EC" id="2.7.7.48"/>
    </reaction>
</comment>
<proteinExistence type="inferred from homology"/>
<evidence type="ECO:0000259" key="9">
    <source>
        <dbReference type="PROSITE" id="PS50507"/>
    </source>
</evidence>
<dbReference type="SUPFAM" id="SSF56672">
    <property type="entry name" value="DNA/RNA polymerases"/>
    <property type="match status" value="1"/>
</dbReference>
<accession>A0A6G9ELM7</accession>
<evidence type="ECO:0000256" key="6">
    <source>
        <dbReference type="ARBA" id="ARBA00022953"/>
    </source>
</evidence>
<dbReference type="Pfam" id="PF02123">
    <property type="entry name" value="RdRP_4"/>
    <property type="match status" value="1"/>
</dbReference>
<evidence type="ECO:0000256" key="3">
    <source>
        <dbReference type="ARBA" id="ARBA00022679"/>
    </source>
</evidence>
<evidence type="ECO:0000313" key="10">
    <source>
        <dbReference type="EMBL" id="QIP68078.1"/>
    </source>
</evidence>
<organism evidence="10">
    <name type="scientific">Erysiphales associated totivirus 19</name>
    <dbReference type="NCBI Taxonomy" id="2719848"/>
    <lineage>
        <taxon>Viruses</taxon>
        <taxon>Riboviria</taxon>
        <taxon>Orthornavirae</taxon>
        <taxon>Duplornaviricota</taxon>
        <taxon>Chrymotiviricetes</taxon>
        <taxon>Ghabrivirales</taxon>
        <taxon>Alphatotivirineae</taxon>
        <taxon>Orthototiviridae</taxon>
        <taxon>Totivirus</taxon>
    </lineage>
</organism>
<dbReference type="PROSITE" id="PS50507">
    <property type="entry name" value="RDRP_SSRNA_POS"/>
    <property type="match status" value="1"/>
</dbReference>
<evidence type="ECO:0000256" key="8">
    <source>
        <dbReference type="RuleBase" id="RU364050"/>
    </source>
</evidence>
<keyword evidence="5 8" id="KW-0547">Nucleotide-binding</keyword>
<dbReference type="GO" id="GO:0006351">
    <property type="term" value="P:DNA-templated transcription"/>
    <property type="evidence" value="ECO:0007669"/>
    <property type="project" value="InterPro"/>
</dbReference>
<name>A0A6G9ELM7_9VIRU</name>
<keyword evidence="3 8" id="KW-0808">Transferase</keyword>
<evidence type="ECO:0000256" key="2">
    <source>
        <dbReference type="ARBA" id="ARBA00022484"/>
    </source>
</evidence>
<comment type="similarity">
    <text evidence="1">Belongs to the totiviridae RNA-directed RNA polymerase family.</text>
</comment>
<evidence type="ECO:0000256" key="5">
    <source>
        <dbReference type="ARBA" id="ARBA00022741"/>
    </source>
</evidence>
<reference evidence="10" key="1">
    <citation type="submission" date="2019-10" db="EMBL/GenBank/DDBJ databases">
        <title>The virome associated to Eryshiphales from vegetable crops in Italy.</title>
        <authorList>
            <person name="Chiapello M."/>
            <person name="Turina M."/>
        </authorList>
    </citation>
    <scope>NUCLEOTIDE SEQUENCE</scope>
    <source>
        <strain evidence="10">PM-A_DN31104</strain>
    </source>
</reference>
<dbReference type="EC" id="2.7.7.48" evidence="8"/>